<evidence type="ECO:0000256" key="2">
    <source>
        <dbReference type="ARBA" id="ARBA00023125"/>
    </source>
</evidence>
<evidence type="ECO:0000256" key="4">
    <source>
        <dbReference type="SAM" id="MobiDB-lite"/>
    </source>
</evidence>
<comment type="caution">
    <text evidence="6">The sequence shown here is derived from an EMBL/GenBank/DDBJ whole genome shotgun (WGS) entry which is preliminary data.</text>
</comment>
<dbReference type="InterPro" id="IPR051011">
    <property type="entry name" value="Metal_resp_trans_reg"/>
</dbReference>
<evidence type="ECO:0000256" key="1">
    <source>
        <dbReference type="ARBA" id="ARBA00023015"/>
    </source>
</evidence>
<keyword evidence="1" id="KW-0805">Transcription regulation</keyword>
<keyword evidence="2" id="KW-0238">DNA-binding</keyword>
<dbReference type="SMART" id="SM00418">
    <property type="entry name" value="HTH_ARSR"/>
    <property type="match status" value="1"/>
</dbReference>
<dbReference type="Gene3D" id="1.10.10.10">
    <property type="entry name" value="Winged helix-like DNA-binding domain superfamily/Winged helix DNA-binding domain"/>
    <property type="match status" value="1"/>
</dbReference>
<evidence type="ECO:0000313" key="6">
    <source>
        <dbReference type="EMBL" id="GAA1592171.1"/>
    </source>
</evidence>
<dbReference type="InterPro" id="IPR001845">
    <property type="entry name" value="HTH_ArsR_DNA-bd_dom"/>
</dbReference>
<feature type="domain" description="HTH arsR-type" evidence="5">
    <location>
        <begin position="253"/>
        <end position="317"/>
    </location>
</feature>
<proteinExistence type="predicted"/>
<feature type="compositionally biased region" description="Pro residues" evidence="4">
    <location>
        <begin position="317"/>
        <end position="333"/>
    </location>
</feature>
<gene>
    <name evidence="6" type="ORF">GCM10009804_55610</name>
</gene>
<dbReference type="SUPFAM" id="SSF46785">
    <property type="entry name" value="Winged helix' DNA-binding domain"/>
    <property type="match status" value="1"/>
</dbReference>
<dbReference type="PANTHER" id="PTHR43132">
    <property type="entry name" value="ARSENICAL RESISTANCE OPERON REPRESSOR ARSR-RELATED"/>
    <property type="match status" value="1"/>
</dbReference>
<dbReference type="InterPro" id="IPR036388">
    <property type="entry name" value="WH-like_DNA-bd_sf"/>
</dbReference>
<evidence type="ECO:0000256" key="3">
    <source>
        <dbReference type="ARBA" id="ARBA00023163"/>
    </source>
</evidence>
<accession>A0ABP4PVH5</accession>
<protein>
    <submittedName>
        <fullName evidence="6">Winged helix-turn-helix domain-containing protein</fullName>
    </submittedName>
</protein>
<dbReference type="CDD" id="cd00090">
    <property type="entry name" value="HTH_ARSR"/>
    <property type="match status" value="1"/>
</dbReference>
<organism evidence="6 7">
    <name type="scientific">Kribbella hippodromi</name>
    <dbReference type="NCBI Taxonomy" id="434347"/>
    <lineage>
        <taxon>Bacteria</taxon>
        <taxon>Bacillati</taxon>
        <taxon>Actinomycetota</taxon>
        <taxon>Actinomycetes</taxon>
        <taxon>Propionibacteriales</taxon>
        <taxon>Kribbellaceae</taxon>
        <taxon>Kribbella</taxon>
    </lineage>
</organism>
<keyword evidence="3" id="KW-0804">Transcription</keyword>
<feature type="region of interest" description="Disordered" evidence="4">
    <location>
        <begin position="313"/>
        <end position="347"/>
    </location>
</feature>
<dbReference type="PANTHER" id="PTHR43132:SF6">
    <property type="entry name" value="HTH-TYPE TRANSCRIPTIONAL REPRESSOR CZRA"/>
    <property type="match status" value="1"/>
</dbReference>
<dbReference type="Proteomes" id="UP001501705">
    <property type="component" value="Unassembled WGS sequence"/>
</dbReference>
<sequence>MTLLRLNSLALSRSRFALSPLAETVGAIISLRRGQPDPWLYAWYRRHQLPFNRRLEQDPFLSGLADLLSATKWLPDVVVLPPSGGMNTALADELDPMLTMTDREICAGLEVAIEHCWIDHDPSWIRGRDLGTRFAAVLQSVWNEYVAPDWPRRRRALEQEVIYRAGLLAAYGWPRALDGMSSRSKWIGADSIKFSGQSGADVHVGDEGLQFVPVTLRGGTWLCESVTRGYALVYPARRAATESTPDARLAVEQLIGRGRTRILEALARPASVTDLAETLDLSLGTVGRHLRILRNANLITAHKMIYHQTPRANALLEPPPTRPDPSAVPPTRPGPSVVKKPSAFTRP</sequence>
<dbReference type="InterPro" id="IPR011991">
    <property type="entry name" value="ArsR-like_HTH"/>
</dbReference>
<reference evidence="7" key="1">
    <citation type="journal article" date="2019" name="Int. J. Syst. Evol. Microbiol.">
        <title>The Global Catalogue of Microorganisms (GCM) 10K type strain sequencing project: providing services to taxonomists for standard genome sequencing and annotation.</title>
        <authorList>
            <consortium name="The Broad Institute Genomics Platform"/>
            <consortium name="The Broad Institute Genome Sequencing Center for Infectious Disease"/>
            <person name="Wu L."/>
            <person name="Ma J."/>
        </authorList>
    </citation>
    <scope>NUCLEOTIDE SEQUENCE [LARGE SCALE GENOMIC DNA]</scope>
    <source>
        <strain evidence="7">JCM 15572</strain>
    </source>
</reference>
<evidence type="ECO:0000259" key="5">
    <source>
        <dbReference type="SMART" id="SM00418"/>
    </source>
</evidence>
<dbReference type="Pfam" id="PF01022">
    <property type="entry name" value="HTH_5"/>
    <property type="match status" value="1"/>
</dbReference>
<evidence type="ECO:0000313" key="7">
    <source>
        <dbReference type="Proteomes" id="UP001501705"/>
    </source>
</evidence>
<dbReference type="RefSeq" id="WP_344237931.1">
    <property type="nucleotide sequence ID" value="NZ_BAAAPH010000020.1"/>
</dbReference>
<dbReference type="EMBL" id="BAAAPH010000020">
    <property type="protein sequence ID" value="GAA1592171.1"/>
    <property type="molecule type" value="Genomic_DNA"/>
</dbReference>
<dbReference type="InterPro" id="IPR036390">
    <property type="entry name" value="WH_DNA-bd_sf"/>
</dbReference>
<keyword evidence="7" id="KW-1185">Reference proteome</keyword>
<name>A0ABP4PVH5_9ACTN</name>